<evidence type="ECO:0000256" key="3">
    <source>
        <dbReference type="ARBA" id="ARBA00023235"/>
    </source>
</evidence>
<dbReference type="PANTHER" id="PTHR30511">
    <property type="entry name" value="ALANINE RACEMASE"/>
    <property type="match status" value="1"/>
</dbReference>
<keyword evidence="2 4" id="KW-0663">Pyridoxal phosphate</keyword>
<dbReference type="OrthoDB" id="186866at2759"/>
<dbReference type="SUPFAM" id="SSF50621">
    <property type="entry name" value="Alanine racemase C-terminal domain-like"/>
    <property type="match status" value="1"/>
</dbReference>
<feature type="compositionally biased region" description="Basic residues" evidence="5">
    <location>
        <begin position="7"/>
        <end position="17"/>
    </location>
</feature>
<name>A0A9Q0BWX2_9POAL</name>
<dbReference type="EMBL" id="JAMQYH010001054">
    <property type="protein sequence ID" value="KAJ1681450.1"/>
    <property type="molecule type" value="Genomic_DNA"/>
</dbReference>
<dbReference type="InterPro" id="IPR029066">
    <property type="entry name" value="PLP-binding_barrel"/>
</dbReference>
<organism evidence="8 9">
    <name type="scientific">Rhynchospora breviuscula</name>
    <dbReference type="NCBI Taxonomy" id="2022672"/>
    <lineage>
        <taxon>Eukaryota</taxon>
        <taxon>Viridiplantae</taxon>
        <taxon>Streptophyta</taxon>
        <taxon>Embryophyta</taxon>
        <taxon>Tracheophyta</taxon>
        <taxon>Spermatophyta</taxon>
        <taxon>Magnoliopsida</taxon>
        <taxon>Liliopsida</taxon>
        <taxon>Poales</taxon>
        <taxon>Cyperaceae</taxon>
        <taxon>Cyperoideae</taxon>
        <taxon>Rhynchosporeae</taxon>
        <taxon>Rhynchospora</taxon>
    </lineage>
</organism>
<dbReference type="InterPro" id="IPR001608">
    <property type="entry name" value="Ala_racemase_N"/>
</dbReference>
<dbReference type="GO" id="GO:0030632">
    <property type="term" value="P:D-alanine biosynthetic process"/>
    <property type="evidence" value="ECO:0007669"/>
    <property type="project" value="TreeGrafter"/>
</dbReference>
<dbReference type="GO" id="GO:0030170">
    <property type="term" value="F:pyridoxal phosphate binding"/>
    <property type="evidence" value="ECO:0007669"/>
    <property type="project" value="TreeGrafter"/>
</dbReference>
<protein>
    <recommendedName>
        <fullName evidence="10">Alanine racemase</fullName>
    </recommendedName>
</protein>
<dbReference type="GO" id="GO:0008784">
    <property type="term" value="F:alanine racemase activity"/>
    <property type="evidence" value="ECO:0007669"/>
    <property type="project" value="InterPro"/>
</dbReference>
<dbReference type="PRINTS" id="PR00992">
    <property type="entry name" value="ALARACEMASE"/>
</dbReference>
<keyword evidence="3" id="KW-0413">Isomerase</keyword>
<comment type="cofactor">
    <cofactor evidence="1 4">
        <name>pyridoxal 5'-phosphate</name>
        <dbReference type="ChEBI" id="CHEBI:597326"/>
    </cofactor>
</comment>
<dbReference type="Gene3D" id="2.40.37.10">
    <property type="entry name" value="Lyase, Ornithine Decarboxylase, Chain A, domain 1"/>
    <property type="match status" value="1"/>
</dbReference>
<reference evidence="8" key="1">
    <citation type="journal article" date="2022" name="Cell">
        <title>Repeat-based holocentromeres influence genome architecture and karyotype evolution.</title>
        <authorList>
            <person name="Hofstatter P.G."/>
            <person name="Thangavel G."/>
            <person name="Lux T."/>
            <person name="Neumann P."/>
            <person name="Vondrak T."/>
            <person name="Novak P."/>
            <person name="Zhang M."/>
            <person name="Costa L."/>
            <person name="Castellani M."/>
            <person name="Scott A."/>
            <person name="Toegelov H."/>
            <person name="Fuchs J."/>
            <person name="Mata-Sucre Y."/>
            <person name="Dias Y."/>
            <person name="Vanzela A.L.L."/>
            <person name="Huettel B."/>
            <person name="Almeida C.C.S."/>
            <person name="Simkova H."/>
            <person name="Souza G."/>
            <person name="Pedrosa-Harand A."/>
            <person name="Macas J."/>
            <person name="Mayer K.F.X."/>
            <person name="Houben A."/>
            <person name="Marques A."/>
        </authorList>
    </citation>
    <scope>NUCLEOTIDE SEQUENCE</scope>
    <source>
        <strain evidence="8">RhyBre1mFocal</strain>
    </source>
</reference>
<dbReference type="Proteomes" id="UP001151287">
    <property type="component" value="Unassembled WGS sequence"/>
</dbReference>
<accession>A0A9Q0BWX2</accession>
<feature type="domain" description="Alanine racemase N-terminal" evidence="7">
    <location>
        <begin position="33"/>
        <end position="251"/>
    </location>
</feature>
<dbReference type="PANTHER" id="PTHR30511:SF0">
    <property type="entry name" value="ALANINE RACEMASE, CATABOLIC-RELATED"/>
    <property type="match status" value="1"/>
</dbReference>
<evidence type="ECO:0000313" key="9">
    <source>
        <dbReference type="Proteomes" id="UP001151287"/>
    </source>
</evidence>
<evidence type="ECO:0000256" key="2">
    <source>
        <dbReference type="ARBA" id="ARBA00022898"/>
    </source>
</evidence>
<sequence>MDGCHGLGRRRDRRHGGCARGAGGRGMSAEYRVDLDAFARNLSRVRAAVAPARHMLVLKDDAYAHGQDAIVRRALEEGVTWFGAFDVATGRAVREITGPDARIFVWLLGDAHDLAAGVAADLDLGIGNEELLDDLGGIAPPTPARVHLKIDTGLHRNGIRPERWDAALTRLTALVDAGAATFEGIWSHISEASDADDDDARELFLAARSAAVQAGLAPRFSHLAASAAGFARESFREDIVRVGAFSYGIRPAGGPGEGELGIEPIGALTAAVVEVDADVVRIDVGHLHGLPSTLRGRFSAATPAGPRTVRSIDATTSVIDAWTGAAVGDEVTVFGRGGAASATDLAELIDTIGEEIALRVSSVVPRRYTANGSRPAR</sequence>
<dbReference type="GO" id="GO:0005829">
    <property type="term" value="C:cytosol"/>
    <property type="evidence" value="ECO:0007669"/>
    <property type="project" value="TreeGrafter"/>
</dbReference>
<proteinExistence type="predicted"/>
<comment type="caution">
    <text evidence="8">The sequence shown here is derived from an EMBL/GenBank/DDBJ whole genome shotgun (WGS) entry which is preliminary data.</text>
</comment>
<evidence type="ECO:0000259" key="7">
    <source>
        <dbReference type="Pfam" id="PF01168"/>
    </source>
</evidence>
<feature type="region of interest" description="Disordered" evidence="5">
    <location>
        <begin position="1"/>
        <end position="24"/>
    </location>
</feature>
<keyword evidence="9" id="KW-1185">Reference proteome</keyword>
<evidence type="ECO:0000256" key="5">
    <source>
        <dbReference type="SAM" id="MobiDB-lite"/>
    </source>
</evidence>
<evidence type="ECO:0000313" key="8">
    <source>
        <dbReference type="EMBL" id="KAJ1681450.1"/>
    </source>
</evidence>
<dbReference type="InterPro" id="IPR011079">
    <property type="entry name" value="Ala_racemase_C"/>
</dbReference>
<feature type="domain" description="Alanine racemase C-terminal" evidence="6">
    <location>
        <begin position="272"/>
        <end position="368"/>
    </location>
</feature>
<dbReference type="AlphaFoldDB" id="A0A9Q0BWX2"/>
<dbReference type="Pfam" id="PF00842">
    <property type="entry name" value="Ala_racemase_C"/>
    <property type="match status" value="1"/>
</dbReference>
<evidence type="ECO:0000256" key="1">
    <source>
        <dbReference type="ARBA" id="ARBA00001933"/>
    </source>
</evidence>
<gene>
    <name evidence="8" type="ORF">LUZ63_023323</name>
</gene>
<dbReference type="SUPFAM" id="SSF51419">
    <property type="entry name" value="PLP-binding barrel"/>
    <property type="match status" value="1"/>
</dbReference>
<evidence type="ECO:0000259" key="6">
    <source>
        <dbReference type="Pfam" id="PF00842"/>
    </source>
</evidence>
<evidence type="ECO:0000256" key="4">
    <source>
        <dbReference type="PIRSR" id="PIRSR600821-50"/>
    </source>
</evidence>
<dbReference type="Gene3D" id="3.20.20.10">
    <property type="entry name" value="Alanine racemase"/>
    <property type="match status" value="1"/>
</dbReference>
<dbReference type="InterPro" id="IPR009006">
    <property type="entry name" value="Ala_racemase/Decarboxylase_C"/>
</dbReference>
<dbReference type="Pfam" id="PF01168">
    <property type="entry name" value="Ala_racemase_N"/>
    <property type="match status" value="1"/>
</dbReference>
<dbReference type="InterPro" id="IPR000821">
    <property type="entry name" value="Ala_racemase"/>
</dbReference>
<feature type="modified residue" description="N6-(pyridoxal phosphate)lysine" evidence="4">
    <location>
        <position position="59"/>
    </location>
</feature>
<evidence type="ECO:0008006" key="10">
    <source>
        <dbReference type="Google" id="ProtNLM"/>
    </source>
</evidence>